<accession>A0ABT6SSY6</accession>
<reference evidence="3 4" key="1">
    <citation type="submission" date="2023-05" db="EMBL/GenBank/DDBJ databases">
        <title>Draft genome sequence of Streptomyces sp. B-S-A12 isolated from a cave soil in Thailand.</title>
        <authorList>
            <person name="Chamroensaksri N."/>
            <person name="Muangham S."/>
        </authorList>
    </citation>
    <scope>NUCLEOTIDE SEQUENCE [LARGE SCALE GENOMIC DNA]</scope>
    <source>
        <strain evidence="3 4">B-S-A12</strain>
    </source>
</reference>
<gene>
    <name evidence="3" type="ORF">QIT00_04230</name>
</gene>
<evidence type="ECO:0000313" key="3">
    <source>
        <dbReference type="EMBL" id="MDI3417777.1"/>
    </source>
</evidence>
<dbReference type="RefSeq" id="WP_282533691.1">
    <property type="nucleotide sequence ID" value="NZ_JASCIS010000003.1"/>
</dbReference>
<name>A0ABT6SSY6_9ACTN</name>
<feature type="compositionally biased region" description="Low complexity" evidence="1">
    <location>
        <begin position="919"/>
        <end position="934"/>
    </location>
</feature>
<dbReference type="InterPro" id="IPR024983">
    <property type="entry name" value="CHAT_dom"/>
</dbReference>
<evidence type="ECO:0000313" key="4">
    <source>
        <dbReference type="Proteomes" id="UP001237105"/>
    </source>
</evidence>
<proteinExistence type="predicted"/>
<feature type="domain" description="CHAT" evidence="2">
    <location>
        <begin position="1050"/>
        <end position="1328"/>
    </location>
</feature>
<dbReference type="InterPro" id="IPR011990">
    <property type="entry name" value="TPR-like_helical_dom_sf"/>
</dbReference>
<feature type="region of interest" description="Disordered" evidence="1">
    <location>
        <begin position="430"/>
        <end position="456"/>
    </location>
</feature>
<dbReference type="EMBL" id="JASCIS010000003">
    <property type="protein sequence ID" value="MDI3417777.1"/>
    <property type="molecule type" value="Genomic_DNA"/>
</dbReference>
<dbReference type="Gene3D" id="1.25.40.10">
    <property type="entry name" value="Tetratricopeptide repeat domain"/>
    <property type="match status" value="2"/>
</dbReference>
<dbReference type="SUPFAM" id="SSF48452">
    <property type="entry name" value="TPR-like"/>
    <property type="match status" value="1"/>
</dbReference>
<sequence>MRDDRDPDVENRPAGWVGGERDRLVQAVRDRVLRSWTEDGQVRAEAVSGGAADAELRALLRAADPRTDLEARHAAGWLCAARAAADDGGHGTVHGSMAGTLLFPVWVADPSLVPEPLAEHFASLDPAVRPDPANADGPAEWAAECAALALVAQGRQDSPSADATEDVRRLHELAGVFARMGFPPEIARATAVGCGSLAVLATPEYEPAHAHRAAALARALQLAGRDWPFGELASTAGGADEPAGPDLLGLTRRALRTLPADSPERLHALHALGDRLHERYLTSYDPEDLAEAVGLARDVLAQLPSGSPLMPSCLRSLGRALLLWLQREGATPEACDELVDVCRRAVPGNPDGPALTGHTLGSALLLRAQYTGLPTDLDEAVTVLGEALRAATDPQEEGVLRSALGNALRARHVMTGDPRDLDEALALTSEPVDAAEPTEPPVPADTSGTSPAAALTEPRPPYLERAMALYSRHLHNPRADGSELDEALRQVRAFLALMPEEHPDRPLALNDLGLVLRAAYERSGGADGLNEAVRAHREAVTLTPGAHALLGVRLLNLGAVLSLRHQLTDDGEDLREAQEFRRRAAALPGLGPRHRAALTSSLGISLSTGYERAAHPRAQLDEAVGHLRQAVALTPDDDPMLPARRLNLAITLLTRIGLTLRIDEAREARDLADLAIAALPAHSPVLPGALTVAAGARLVSPRALVSSGVRDEAVALFRRSVELTPPGHPQRTLRLTHLGSTLRQRSLVPSRRRRRQARLVEAAEAFEAAALEEQGNPWLRLDAARSLGEARAELGDWEGALDGYVLAVDLLQSVAPRHLVRDDQEFRLSRTVGLGAAAAACAVRCGRPGLAVGLLEQARGVILSHAFDADSDLTRLREEAPDLADRFTALRDALDAATLGGNQGLLAEDADAQPEAARDPALPAAPGALDPQDAQADRRQQLATEWRELTRRIRAEHPGLGLLRPVRAWDEQELRAIAEPGPVVLVNVSSYGSHALVVTARGVDAVPLARLDPDSVAGQLRAFQDALLRIEAPDTSRDQSLRAQRTVHGTLGWLWEAVTGPVLDQLGPGVGGRVWWSLGGVLGTLPLHAATPAEGGPGALDRVVSSYTPTLRALHHARARAARAEGRGAAGGALVVAVGAAGGLAPLPAARREAAEVAGLLPGAEVLADDSATRPAVLAALPRSAYAHFACHALGDLVRPSGSRLVLHDHAERPLTVRDLARLRLPSVRLAYLSACDTLRTSPQLADEAVHIVGALQIAGFPHVIGSLWHVDDTIGAGVARSVYEALAAGDGGLDVDRAAEALHAAVRALRDTYPRTPSLWACQVHAGP</sequence>
<evidence type="ECO:0000256" key="1">
    <source>
        <dbReference type="SAM" id="MobiDB-lite"/>
    </source>
</evidence>
<keyword evidence="4" id="KW-1185">Reference proteome</keyword>
<feature type="region of interest" description="Disordered" evidence="1">
    <location>
        <begin position="911"/>
        <end position="939"/>
    </location>
</feature>
<evidence type="ECO:0000259" key="2">
    <source>
        <dbReference type="Pfam" id="PF12770"/>
    </source>
</evidence>
<comment type="caution">
    <text evidence="3">The sequence shown here is derived from an EMBL/GenBank/DDBJ whole genome shotgun (WGS) entry which is preliminary data.</text>
</comment>
<organism evidence="3 4">
    <name type="scientific">Streptomyces luteolus</name>
    <dbReference type="NCBI Taxonomy" id="3043615"/>
    <lineage>
        <taxon>Bacteria</taxon>
        <taxon>Bacillati</taxon>
        <taxon>Actinomycetota</taxon>
        <taxon>Actinomycetes</taxon>
        <taxon>Kitasatosporales</taxon>
        <taxon>Streptomycetaceae</taxon>
        <taxon>Streptomyces</taxon>
    </lineage>
</organism>
<protein>
    <submittedName>
        <fullName evidence="3">CHAT domain-containing protein</fullName>
    </submittedName>
</protein>
<dbReference type="Proteomes" id="UP001237105">
    <property type="component" value="Unassembled WGS sequence"/>
</dbReference>
<dbReference type="Pfam" id="PF12770">
    <property type="entry name" value="CHAT"/>
    <property type="match status" value="1"/>
</dbReference>